<dbReference type="Proteomes" id="UP001226720">
    <property type="component" value="Unassembled WGS sequence"/>
</dbReference>
<comment type="caution">
    <text evidence="1">The sequence shown here is derived from an EMBL/GenBank/DDBJ whole genome shotgun (WGS) entry which is preliminary data.</text>
</comment>
<organism evidence="1 2">
    <name type="scientific">Guptibacillus hwajinpoensis</name>
    <dbReference type="NCBI Taxonomy" id="208199"/>
    <lineage>
        <taxon>Bacteria</taxon>
        <taxon>Bacillati</taxon>
        <taxon>Bacillota</taxon>
        <taxon>Bacilli</taxon>
        <taxon>Bacillales</taxon>
        <taxon>Guptibacillaceae</taxon>
        <taxon>Guptibacillus</taxon>
    </lineage>
</organism>
<dbReference type="EMBL" id="JAUSWM010000001">
    <property type="protein sequence ID" value="MDQ0481201.1"/>
    <property type="molecule type" value="Genomic_DNA"/>
</dbReference>
<gene>
    <name evidence="1" type="ORF">QO000_000154</name>
</gene>
<sequence>MVILKKIKMIVKMKSDRDPGRCSWTRKAETSV</sequence>
<name>A0ABU0JVT7_9BACL</name>
<reference evidence="1" key="1">
    <citation type="submission" date="2023-07" db="EMBL/GenBank/DDBJ databases">
        <title>Genomic Encyclopedia of Type Strains, Phase IV (KMG-IV): sequencing the most valuable type-strain genomes for metagenomic binning, comparative biology and taxonomic classification.</title>
        <authorList>
            <person name="Goeker M."/>
        </authorList>
    </citation>
    <scope>NUCLEOTIDE SEQUENCE [LARGE SCALE GENOMIC DNA]</scope>
    <source>
        <strain evidence="1">JSM 076093</strain>
    </source>
</reference>
<keyword evidence="2" id="KW-1185">Reference proteome</keyword>
<accession>A0ABU0JVT7</accession>
<evidence type="ECO:0000313" key="2">
    <source>
        <dbReference type="Proteomes" id="UP001226720"/>
    </source>
</evidence>
<proteinExistence type="predicted"/>
<evidence type="ECO:0000313" key="1">
    <source>
        <dbReference type="EMBL" id="MDQ0481201.1"/>
    </source>
</evidence>
<protein>
    <submittedName>
        <fullName evidence="1">Uncharacterized protein</fullName>
    </submittedName>
</protein>